<feature type="domain" description="Acyl-CoA dehydrogenase/oxidase N-terminal" evidence="7">
    <location>
        <begin position="8"/>
        <end position="96"/>
    </location>
</feature>
<comment type="similarity">
    <text evidence="2">Belongs to the acyl-CoA dehydrogenase family.</text>
</comment>
<evidence type="ECO:0000256" key="5">
    <source>
        <dbReference type="ARBA" id="ARBA00023002"/>
    </source>
</evidence>
<evidence type="ECO:0000256" key="2">
    <source>
        <dbReference type="ARBA" id="ARBA00009347"/>
    </source>
</evidence>
<evidence type="ECO:0000313" key="8">
    <source>
        <dbReference type="EMBL" id="GGE43367.1"/>
    </source>
</evidence>
<dbReference type="SUPFAM" id="SSF56645">
    <property type="entry name" value="Acyl-CoA dehydrogenase NM domain-like"/>
    <property type="match status" value="1"/>
</dbReference>
<dbReference type="SUPFAM" id="SSF47203">
    <property type="entry name" value="Acyl-CoA dehydrogenase C-terminal domain-like"/>
    <property type="match status" value="1"/>
</dbReference>
<keyword evidence="9" id="KW-1185">Reference proteome</keyword>
<evidence type="ECO:0000259" key="7">
    <source>
        <dbReference type="Pfam" id="PF02771"/>
    </source>
</evidence>
<dbReference type="Gene3D" id="2.40.110.10">
    <property type="entry name" value="Butyryl-CoA Dehydrogenase, subunit A, domain 2"/>
    <property type="match status" value="1"/>
</dbReference>
<evidence type="ECO:0000256" key="4">
    <source>
        <dbReference type="ARBA" id="ARBA00022827"/>
    </source>
</evidence>
<dbReference type="InterPro" id="IPR046373">
    <property type="entry name" value="Acyl-CoA_Oxase/DH_mid-dom_sf"/>
</dbReference>
<dbReference type="Gene3D" id="1.10.540.10">
    <property type="entry name" value="Acyl-CoA dehydrogenase/oxidase, N-terminal domain"/>
    <property type="match status" value="1"/>
</dbReference>
<dbReference type="RefSeq" id="WP_188478954.1">
    <property type="nucleotide sequence ID" value="NZ_BMFJ01000002.1"/>
</dbReference>
<evidence type="ECO:0000313" key="9">
    <source>
        <dbReference type="Proteomes" id="UP000612855"/>
    </source>
</evidence>
<reference evidence="9" key="1">
    <citation type="journal article" date="2019" name="Int. J. Syst. Evol. Microbiol.">
        <title>The Global Catalogue of Microorganisms (GCM) 10K type strain sequencing project: providing services to taxonomists for standard genome sequencing and annotation.</title>
        <authorList>
            <consortium name="The Broad Institute Genomics Platform"/>
            <consortium name="The Broad Institute Genome Sequencing Center for Infectious Disease"/>
            <person name="Wu L."/>
            <person name="Ma J."/>
        </authorList>
    </citation>
    <scope>NUCLEOTIDE SEQUENCE [LARGE SCALE GENOMIC DNA]</scope>
    <source>
        <strain evidence="9">CGMCC 1.12664</strain>
    </source>
</reference>
<comment type="caution">
    <text evidence="8">The sequence shown here is derived from an EMBL/GenBank/DDBJ whole genome shotgun (WGS) entry which is preliminary data.</text>
</comment>
<dbReference type="Proteomes" id="UP000612855">
    <property type="component" value="Unassembled WGS sequence"/>
</dbReference>
<dbReference type="GO" id="GO:0003995">
    <property type="term" value="F:acyl-CoA dehydrogenase activity"/>
    <property type="evidence" value="ECO:0007669"/>
    <property type="project" value="TreeGrafter"/>
</dbReference>
<organism evidence="8 9">
    <name type="scientific">Primorskyibacter flagellatus</name>
    <dbReference type="NCBI Taxonomy" id="1387277"/>
    <lineage>
        <taxon>Bacteria</taxon>
        <taxon>Pseudomonadati</taxon>
        <taxon>Pseudomonadota</taxon>
        <taxon>Alphaproteobacteria</taxon>
        <taxon>Rhodobacterales</taxon>
        <taxon>Roseobacteraceae</taxon>
        <taxon>Primorskyibacter</taxon>
    </lineage>
</organism>
<dbReference type="InterPro" id="IPR013786">
    <property type="entry name" value="AcylCoA_DH/ox_N"/>
</dbReference>
<dbReference type="InterPro" id="IPR009075">
    <property type="entry name" value="AcylCo_DH/oxidase_C"/>
</dbReference>
<dbReference type="AlphaFoldDB" id="A0A917ACT8"/>
<evidence type="ECO:0000256" key="3">
    <source>
        <dbReference type="ARBA" id="ARBA00022630"/>
    </source>
</evidence>
<dbReference type="EMBL" id="BMFJ01000002">
    <property type="protein sequence ID" value="GGE43367.1"/>
    <property type="molecule type" value="Genomic_DNA"/>
</dbReference>
<dbReference type="PANTHER" id="PTHR43884">
    <property type="entry name" value="ACYL-COA DEHYDROGENASE"/>
    <property type="match status" value="1"/>
</dbReference>
<dbReference type="CDD" id="cd00567">
    <property type="entry name" value="ACAD"/>
    <property type="match status" value="1"/>
</dbReference>
<dbReference type="Gene3D" id="1.20.140.10">
    <property type="entry name" value="Butyryl-CoA Dehydrogenase, subunit A, domain 3"/>
    <property type="match status" value="1"/>
</dbReference>
<dbReference type="Pfam" id="PF02771">
    <property type="entry name" value="Acyl-CoA_dh_N"/>
    <property type="match status" value="1"/>
</dbReference>
<name>A0A917ACT8_9RHOB</name>
<accession>A0A917ACT8</accession>
<dbReference type="InterPro" id="IPR036250">
    <property type="entry name" value="AcylCo_DH-like_C"/>
</dbReference>
<dbReference type="InterPro" id="IPR037069">
    <property type="entry name" value="AcylCoA_DH/ox_N_sf"/>
</dbReference>
<keyword evidence="4" id="KW-0274">FAD</keyword>
<gene>
    <name evidence="8" type="ORF">GCM10011360_33390</name>
</gene>
<sequence length="374" mass="39213">MVASLVPTEDEVMLRDAARGFLQESSPVSAFRANRDAGRAYDPGLWKEMAQMGWTGVLLPEGAGGSEMGHRAAGILSEEMGEVLAASPFISTAVMAATALKGAANDRLAGIADGSAIYALAVDEGSKHAPERTGLRAEKSGNAFKLTGRKVFVADGTSASRVLVLARTGGTVGEAQGLTLFDIDADRARLTRTAKRTVDERDHAQLDFDGVEATGDDVVGEVDGGIAAIATALNAGRAALSAELLGVSAGAFGMTTAYLKERKQFGRIIGTFQALQHRAAHLFAEIEITASAIANAGRMMDEDPENADLATSIAKARATKTAKLAVSEGVQMHGGIGMTDEFDMGFFMKRARVGAEWLGDYGYHANRVAKARGF</sequence>
<dbReference type="Pfam" id="PF00441">
    <property type="entry name" value="Acyl-CoA_dh_1"/>
    <property type="match status" value="1"/>
</dbReference>
<feature type="domain" description="Acyl-CoA dehydrogenase/oxidase C-terminal" evidence="6">
    <location>
        <begin position="224"/>
        <end position="371"/>
    </location>
</feature>
<dbReference type="PANTHER" id="PTHR43884:SF20">
    <property type="entry name" value="ACYL-COA DEHYDROGENASE FADE28"/>
    <property type="match status" value="1"/>
</dbReference>
<comment type="cofactor">
    <cofactor evidence="1">
        <name>FAD</name>
        <dbReference type="ChEBI" id="CHEBI:57692"/>
    </cofactor>
</comment>
<proteinExistence type="inferred from homology"/>
<keyword evidence="3" id="KW-0285">Flavoprotein</keyword>
<dbReference type="GO" id="GO:0050660">
    <property type="term" value="F:flavin adenine dinucleotide binding"/>
    <property type="evidence" value="ECO:0007669"/>
    <property type="project" value="InterPro"/>
</dbReference>
<protein>
    <submittedName>
        <fullName evidence="8">Isovaleryl-CoA dehydrogenase</fullName>
    </submittedName>
</protein>
<evidence type="ECO:0000256" key="1">
    <source>
        <dbReference type="ARBA" id="ARBA00001974"/>
    </source>
</evidence>
<keyword evidence="5" id="KW-0560">Oxidoreductase</keyword>
<dbReference type="InterPro" id="IPR009100">
    <property type="entry name" value="AcylCoA_DH/oxidase_NM_dom_sf"/>
</dbReference>
<evidence type="ECO:0000259" key="6">
    <source>
        <dbReference type="Pfam" id="PF00441"/>
    </source>
</evidence>